<comment type="caution">
    <text evidence="1">The sequence shown here is derived from an EMBL/GenBank/DDBJ whole genome shotgun (WGS) entry which is preliminary data.</text>
</comment>
<gene>
    <name evidence="1" type="ORF">LARSCL_LOCUS18301</name>
</gene>
<dbReference type="AlphaFoldDB" id="A0AAV2BBP9"/>
<name>A0AAV2BBP9_9ARAC</name>
<evidence type="ECO:0000313" key="1">
    <source>
        <dbReference type="EMBL" id="CAL1293621.1"/>
    </source>
</evidence>
<accession>A0AAV2BBP9</accession>
<organism evidence="1 2">
    <name type="scientific">Larinioides sclopetarius</name>
    <dbReference type="NCBI Taxonomy" id="280406"/>
    <lineage>
        <taxon>Eukaryota</taxon>
        <taxon>Metazoa</taxon>
        <taxon>Ecdysozoa</taxon>
        <taxon>Arthropoda</taxon>
        <taxon>Chelicerata</taxon>
        <taxon>Arachnida</taxon>
        <taxon>Araneae</taxon>
        <taxon>Araneomorphae</taxon>
        <taxon>Entelegynae</taxon>
        <taxon>Araneoidea</taxon>
        <taxon>Araneidae</taxon>
        <taxon>Larinioides</taxon>
    </lineage>
</organism>
<dbReference type="Proteomes" id="UP001497382">
    <property type="component" value="Unassembled WGS sequence"/>
</dbReference>
<protein>
    <submittedName>
        <fullName evidence="1">Uncharacterized protein</fullName>
    </submittedName>
</protein>
<evidence type="ECO:0000313" key="2">
    <source>
        <dbReference type="Proteomes" id="UP001497382"/>
    </source>
</evidence>
<reference evidence="1 2" key="1">
    <citation type="submission" date="2024-04" db="EMBL/GenBank/DDBJ databases">
        <authorList>
            <person name="Rising A."/>
            <person name="Reimegard J."/>
            <person name="Sonavane S."/>
            <person name="Akerstrom W."/>
            <person name="Nylinder S."/>
            <person name="Hedman E."/>
            <person name="Kallberg Y."/>
        </authorList>
    </citation>
    <scope>NUCLEOTIDE SEQUENCE [LARGE SCALE GENOMIC DNA]</scope>
</reference>
<keyword evidence="2" id="KW-1185">Reference proteome</keyword>
<dbReference type="EMBL" id="CAXIEN010000331">
    <property type="protein sequence ID" value="CAL1293621.1"/>
    <property type="molecule type" value="Genomic_DNA"/>
</dbReference>
<sequence>MNRYHLSAMDIRAVSHFIYPIFIFLLDHPAVKDVLKRENRTKEYFQFHNTTEVTFNVPLERHFTGLSQMYQQSKYNCPSTKRAHFQFH</sequence>
<proteinExistence type="predicted"/>